<sequence>MINSQVRRRGAWDFQGYYDYVCAAQGSTPVPAVQVRVGRGELDLNADRVQQSDWPAILDALSINTQLQGVAIRKFQPL</sequence>
<reference evidence="1" key="2">
    <citation type="submission" date="2025-09" db="UniProtKB">
        <authorList>
            <consortium name="Ensembl"/>
        </authorList>
    </citation>
    <scope>IDENTIFICATION</scope>
</reference>
<protein>
    <submittedName>
        <fullName evidence="1">Uncharacterized protein</fullName>
    </submittedName>
</protein>
<dbReference type="Ensembl" id="ENSDCDT00010021360.1">
    <property type="protein sequence ID" value="ENSDCDP00010020192.1"/>
    <property type="gene ID" value="ENSDCDG00010009129.1"/>
</dbReference>
<evidence type="ECO:0000313" key="1">
    <source>
        <dbReference type="Ensembl" id="ENSDCDP00010020192.1"/>
    </source>
</evidence>
<organism evidence="1 2">
    <name type="scientific">Denticeps clupeoides</name>
    <name type="common">denticle herring</name>
    <dbReference type="NCBI Taxonomy" id="299321"/>
    <lineage>
        <taxon>Eukaryota</taxon>
        <taxon>Metazoa</taxon>
        <taxon>Chordata</taxon>
        <taxon>Craniata</taxon>
        <taxon>Vertebrata</taxon>
        <taxon>Euteleostomi</taxon>
        <taxon>Actinopterygii</taxon>
        <taxon>Neopterygii</taxon>
        <taxon>Teleostei</taxon>
        <taxon>Clupei</taxon>
        <taxon>Clupeiformes</taxon>
        <taxon>Denticipitoidei</taxon>
        <taxon>Denticipitidae</taxon>
        <taxon>Denticeps</taxon>
    </lineage>
</organism>
<dbReference type="PANTHER" id="PTHR24110">
    <property type="entry name" value="CENTROSOMAL PROTEIN OF 78 KDA"/>
    <property type="match status" value="1"/>
</dbReference>
<dbReference type="PANTHER" id="PTHR24110:SF3">
    <property type="entry name" value="CENTROSOMAL PROTEIN OF 78 KDA"/>
    <property type="match status" value="1"/>
</dbReference>
<dbReference type="GO" id="GO:0036064">
    <property type="term" value="C:ciliary basal body"/>
    <property type="evidence" value="ECO:0007669"/>
    <property type="project" value="TreeGrafter"/>
</dbReference>
<accession>A0AAY4BHU3</accession>
<reference evidence="1" key="1">
    <citation type="submission" date="2025-08" db="UniProtKB">
        <authorList>
            <consortium name="Ensembl"/>
        </authorList>
    </citation>
    <scope>IDENTIFICATION</scope>
</reference>
<keyword evidence="2" id="KW-1185">Reference proteome</keyword>
<dbReference type="GeneTree" id="ENSGT00990000210478"/>
<dbReference type="Proteomes" id="UP000694580">
    <property type="component" value="Unplaced"/>
</dbReference>
<dbReference type="GO" id="GO:0005813">
    <property type="term" value="C:centrosome"/>
    <property type="evidence" value="ECO:0007669"/>
    <property type="project" value="TreeGrafter"/>
</dbReference>
<evidence type="ECO:0000313" key="2">
    <source>
        <dbReference type="Proteomes" id="UP000694580"/>
    </source>
</evidence>
<name>A0AAY4BHU3_9TELE</name>
<proteinExistence type="predicted"/>
<dbReference type="AlphaFoldDB" id="A0AAY4BHU3"/>
<dbReference type="GO" id="GO:0044782">
    <property type="term" value="P:cilium organization"/>
    <property type="evidence" value="ECO:0007669"/>
    <property type="project" value="TreeGrafter"/>
</dbReference>